<dbReference type="Pfam" id="PF08264">
    <property type="entry name" value="Anticodon_1"/>
    <property type="match status" value="1"/>
</dbReference>
<evidence type="ECO:0000256" key="1">
    <source>
        <dbReference type="ARBA" id="ARBA00005594"/>
    </source>
</evidence>
<dbReference type="InterPro" id="IPR002302">
    <property type="entry name" value="Leu-tRNA-ligase"/>
</dbReference>
<dbReference type="InterPro" id="IPR001412">
    <property type="entry name" value="aa-tRNA-synth_I_CS"/>
</dbReference>
<dbReference type="Gene3D" id="3.10.20.590">
    <property type="match status" value="1"/>
</dbReference>
<evidence type="ECO:0000256" key="2">
    <source>
        <dbReference type="ARBA" id="ARBA00022490"/>
    </source>
</evidence>
<dbReference type="SUPFAM" id="SSF52374">
    <property type="entry name" value="Nucleotidylyl transferase"/>
    <property type="match status" value="1"/>
</dbReference>
<dbReference type="FunFam" id="3.40.50.620:FF:000060">
    <property type="entry name" value="Leucine--tRNA ligase"/>
    <property type="match status" value="1"/>
</dbReference>
<dbReference type="InterPro" id="IPR009080">
    <property type="entry name" value="tRNAsynth_Ia_anticodon-bd"/>
</dbReference>
<evidence type="ECO:0000256" key="5">
    <source>
        <dbReference type="ARBA" id="ARBA00022840"/>
    </source>
</evidence>
<dbReference type="GO" id="GO:0002161">
    <property type="term" value="F:aminoacyl-tRNA deacylase activity"/>
    <property type="evidence" value="ECO:0007669"/>
    <property type="project" value="InterPro"/>
</dbReference>
<evidence type="ECO:0000256" key="10">
    <source>
        <dbReference type="RuleBase" id="RU363035"/>
    </source>
</evidence>
<keyword evidence="2 9" id="KW-0963">Cytoplasm</keyword>
<evidence type="ECO:0000313" key="15">
    <source>
        <dbReference type="Proteomes" id="UP000178227"/>
    </source>
</evidence>
<name>A0A1F8GC07_9BACT</name>
<evidence type="ECO:0000256" key="7">
    <source>
        <dbReference type="ARBA" id="ARBA00023146"/>
    </source>
</evidence>
<evidence type="ECO:0000256" key="6">
    <source>
        <dbReference type="ARBA" id="ARBA00022917"/>
    </source>
</evidence>
<feature type="binding site" evidence="9">
    <location>
        <position position="634"/>
    </location>
    <ligand>
        <name>ATP</name>
        <dbReference type="ChEBI" id="CHEBI:30616"/>
    </ligand>
</feature>
<dbReference type="InterPro" id="IPR014729">
    <property type="entry name" value="Rossmann-like_a/b/a_fold"/>
</dbReference>
<evidence type="ECO:0000313" key="14">
    <source>
        <dbReference type="EMBL" id="OGN22873.1"/>
    </source>
</evidence>
<dbReference type="GO" id="GO:0005829">
    <property type="term" value="C:cytosol"/>
    <property type="evidence" value="ECO:0007669"/>
    <property type="project" value="TreeGrafter"/>
</dbReference>
<dbReference type="Proteomes" id="UP000178227">
    <property type="component" value="Unassembled WGS sequence"/>
</dbReference>
<keyword evidence="7 9" id="KW-0030">Aminoacyl-tRNA synthetase</keyword>
<comment type="similarity">
    <text evidence="1 9 10">Belongs to the class-I aminoacyl-tRNA synthetase family.</text>
</comment>
<protein>
    <recommendedName>
        <fullName evidence="9">Leucine--tRNA ligase</fullName>
        <ecNumber evidence="9">6.1.1.4</ecNumber>
    </recommendedName>
    <alternativeName>
        <fullName evidence="9">Leucyl-tRNA synthetase</fullName>
        <shortName evidence="9">LeuRS</shortName>
    </alternativeName>
</protein>
<dbReference type="InterPro" id="IPR025709">
    <property type="entry name" value="Leu_tRNA-synth_edit"/>
</dbReference>
<dbReference type="HAMAP" id="MF_00049_B">
    <property type="entry name" value="Leu_tRNA_synth_B"/>
    <property type="match status" value="1"/>
</dbReference>
<feature type="domain" description="Methionyl/Valyl/Leucyl/Isoleucyl-tRNA synthetase anticodon-binding" evidence="12">
    <location>
        <begin position="700"/>
        <end position="815"/>
    </location>
</feature>
<evidence type="ECO:0000259" key="11">
    <source>
        <dbReference type="Pfam" id="PF00133"/>
    </source>
</evidence>
<feature type="domain" description="Leucyl-tRNA synthetase editing" evidence="13">
    <location>
        <begin position="246"/>
        <end position="427"/>
    </location>
</feature>
<feature type="domain" description="Aminoacyl-tRNA synthetase class Ia" evidence="11">
    <location>
        <begin position="438"/>
        <end position="659"/>
    </location>
</feature>
<feature type="short sequence motif" description="'KMSKS' region" evidence="9">
    <location>
        <begin position="631"/>
        <end position="635"/>
    </location>
</feature>
<dbReference type="InterPro" id="IPR009008">
    <property type="entry name" value="Val/Leu/Ile-tRNA-synth_edit"/>
</dbReference>
<gene>
    <name evidence="9" type="primary">leuS</name>
    <name evidence="14" type="ORF">A2918_01120</name>
</gene>
<dbReference type="CDD" id="cd07958">
    <property type="entry name" value="Anticodon_Ia_Leu_BEm"/>
    <property type="match status" value="1"/>
</dbReference>
<dbReference type="Pfam" id="PF13603">
    <property type="entry name" value="tRNA-synt_1_2"/>
    <property type="match status" value="1"/>
</dbReference>
<reference evidence="14 15" key="1">
    <citation type="journal article" date="2016" name="Nat. Commun.">
        <title>Thousands of microbial genomes shed light on interconnected biogeochemical processes in an aquifer system.</title>
        <authorList>
            <person name="Anantharaman K."/>
            <person name="Brown C.T."/>
            <person name="Hug L.A."/>
            <person name="Sharon I."/>
            <person name="Castelle C.J."/>
            <person name="Probst A.J."/>
            <person name="Thomas B.C."/>
            <person name="Singh A."/>
            <person name="Wilkins M.J."/>
            <person name="Karaoz U."/>
            <person name="Brodie E.L."/>
            <person name="Williams K.H."/>
            <person name="Hubbard S.S."/>
            <person name="Banfield J.F."/>
        </authorList>
    </citation>
    <scope>NUCLEOTIDE SEQUENCE [LARGE SCALE GENOMIC DNA]</scope>
</reference>
<dbReference type="Gene3D" id="3.40.50.620">
    <property type="entry name" value="HUPs"/>
    <property type="match status" value="2"/>
</dbReference>
<dbReference type="PROSITE" id="PS00178">
    <property type="entry name" value="AA_TRNA_LIGASE_I"/>
    <property type="match status" value="1"/>
</dbReference>
<dbReference type="EMBL" id="MGKI01000007">
    <property type="protein sequence ID" value="OGN22873.1"/>
    <property type="molecule type" value="Genomic_DNA"/>
</dbReference>
<dbReference type="Pfam" id="PF00133">
    <property type="entry name" value="tRNA-synt_1"/>
    <property type="match status" value="1"/>
</dbReference>
<dbReference type="STRING" id="1802694.A2918_01120"/>
<dbReference type="GO" id="GO:0004823">
    <property type="term" value="F:leucine-tRNA ligase activity"/>
    <property type="evidence" value="ECO:0007669"/>
    <property type="project" value="UniProtKB-UniRule"/>
</dbReference>
<dbReference type="EC" id="6.1.1.4" evidence="9"/>
<dbReference type="InterPro" id="IPR002300">
    <property type="entry name" value="aa-tRNA-synth_Ia"/>
</dbReference>
<dbReference type="SUPFAM" id="SSF50677">
    <property type="entry name" value="ValRS/IleRS/LeuRS editing domain"/>
    <property type="match status" value="1"/>
</dbReference>
<accession>A0A1F8GC07</accession>
<keyword evidence="5 9" id="KW-0067">ATP-binding</keyword>
<keyword evidence="6 9" id="KW-0648">Protein biosynthesis</keyword>
<dbReference type="PRINTS" id="PR00985">
    <property type="entry name" value="TRNASYNTHLEU"/>
</dbReference>
<dbReference type="SUPFAM" id="SSF47323">
    <property type="entry name" value="Anticodon-binding domain of a subclass of class I aminoacyl-tRNA synthetases"/>
    <property type="match status" value="1"/>
</dbReference>
<evidence type="ECO:0000259" key="13">
    <source>
        <dbReference type="Pfam" id="PF13603"/>
    </source>
</evidence>
<comment type="subcellular location">
    <subcellularLocation>
        <location evidence="9">Cytoplasm</location>
    </subcellularLocation>
</comment>
<dbReference type="GO" id="GO:0006429">
    <property type="term" value="P:leucyl-tRNA aminoacylation"/>
    <property type="evidence" value="ECO:0007669"/>
    <property type="project" value="UniProtKB-UniRule"/>
</dbReference>
<evidence type="ECO:0000256" key="8">
    <source>
        <dbReference type="ARBA" id="ARBA00047469"/>
    </source>
</evidence>
<dbReference type="AlphaFoldDB" id="A0A1F8GC07"/>
<dbReference type="InterPro" id="IPR013155">
    <property type="entry name" value="M/V/L/I-tRNA-synth_anticd-bd"/>
</dbReference>
<evidence type="ECO:0000256" key="9">
    <source>
        <dbReference type="HAMAP-Rule" id="MF_00049"/>
    </source>
</evidence>
<dbReference type="PANTHER" id="PTHR43740:SF2">
    <property type="entry name" value="LEUCINE--TRNA LIGASE, MITOCHONDRIAL"/>
    <property type="match status" value="1"/>
</dbReference>
<keyword evidence="3 9" id="KW-0436">Ligase</keyword>
<organism evidence="14 15">
    <name type="scientific">Candidatus Yanofskybacteria bacterium RIFCSPLOWO2_01_FULL_42_49</name>
    <dbReference type="NCBI Taxonomy" id="1802694"/>
    <lineage>
        <taxon>Bacteria</taxon>
        <taxon>Candidatus Yanofskyibacteriota</taxon>
    </lineage>
</organism>
<dbReference type="GO" id="GO:0005524">
    <property type="term" value="F:ATP binding"/>
    <property type="evidence" value="ECO:0007669"/>
    <property type="project" value="UniProtKB-UniRule"/>
</dbReference>
<proteinExistence type="inferred from homology"/>
<comment type="caution">
    <text evidence="14">The sequence shown here is derived from an EMBL/GenBank/DDBJ whole genome shotgun (WGS) entry which is preliminary data.</text>
</comment>
<evidence type="ECO:0000259" key="12">
    <source>
        <dbReference type="Pfam" id="PF08264"/>
    </source>
</evidence>
<comment type="caution">
    <text evidence="9">Lacks conserved residue(s) required for the propagation of feature annotation.</text>
</comment>
<dbReference type="PANTHER" id="PTHR43740">
    <property type="entry name" value="LEUCYL-TRNA SYNTHETASE"/>
    <property type="match status" value="1"/>
</dbReference>
<comment type="catalytic activity">
    <reaction evidence="8 9">
        <text>tRNA(Leu) + L-leucine + ATP = L-leucyl-tRNA(Leu) + AMP + diphosphate</text>
        <dbReference type="Rhea" id="RHEA:11688"/>
        <dbReference type="Rhea" id="RHEA-COMP:9613"/>
        <dbReference type="Rhea" id="RHEA-COMP:9622"/>
        <dbReference type="ChEBI" id="CHEBI:30616"/>
        <dbReference type="ChEBI" id="CHEBI:33019"/>
        <dbReference type="ChEBI" id="CHEBI:57427"/>
        <dbReference type="ChEBI" id="CHEBI:78442"/>
        <dbReference type="ChEBI" id="CHEBI:78494"/>
        <dbReference type="ChEBI" id="CHEBI:456215"/>
        <dbReference type="EC" id="6.1.1.4"/>
    </reaction>
</comment>
<keyword evidence="4 9" id="KW-0547">Nucleotide-binding</keyword>
<evidence type="ECO:0000256" key="3">
    <source>
        <dbReference type="ARBA" id="ARBA00022598"/>
    </source>
</evidence>
<dbReference type="Gene3D" id="1.10.730.10">
    <property type="entry name" value="Isoleucyl-tRNA Synthetase, Domain 1"/>
    <property type="match status" value="1"/>
</dbReference>
<evidence type="ECO:0000256" key="4">
    <source>
        <dbReference type="ARBA" id="ARBA00022741"/>
    </source>
</evidence>
<sequence length="851" mass="98785">MSKYNPKKIEHKWQRYWGDKKLFRADDSSNKPKYYQLETFPYPSAAGLHVGHPKGYIAEDVHARYVRMSGKEVLYTMGWDAFGLPTENYAIKVGKSPQEVAEANIKNFRRQVKMFGLSYDWDREINTSEPEYYKWTQWLFLQLYKAGMAYQKLSKVNWCLSCKTVLANEQVLHKTQNTKHKTQTNSKSQTQNLKNEESVGVCERCETPVIQKEMKQWFFKITDYADRLLTDLEGLDWPEETVKRQKDWIGKSEGAVINFEISKYRNIEISVFTTRPDTLFGTTYLVLSPEHGLIENLKFKIENWDEVSKYIEKAKIKTELQRKEEAGEKTGIELKGVKAINPATKEEIPIWVADYVLGGYGTGAIMAVPAHDERDFEFAKKFDLPIQKVVEGGEISREAYEGNGNLTNSGKFDGMDSEKAKWEITKEVGGERKTQYKLRDWSVSRQRYWGVPIPIIYCHKCWETLTSKSETLNKFKDQNFKFQTTNIDEIEYMVVPVPEKDLPVKLPKLEDYRPKGVPPLASSKKFLDAKCPNCKNTAKRDAETLDTFVDSSWYFLRYIDPHNKKEFASKEKLKHWMPVDLYIIGAEHAILHLLYARFISKFLHDQGYLSFKEPVLKLRHIGLILGADRQKMSKSRGNVVNPDDVVNEVGADASRLYWMFMGPLEDAQPWDIKGVAGLYRFLNRVWNFISKLEEPGKENREANKILSKYIKEIGDDIKNMKFNTGVSGLMKLLNELEDKWLTNKQYGTFLKLLAPFAPHIAEELWQEVLGNKKSIHLESWPEYDETLLAEETVRLVIQVNGRVRDTIEVKKGLSEEDIKKIILDRDNVKKYITGTIKKVIYLQDRIINLVV</sequence>
<dbReference type="FunFam" id="1.10.730.10:FF:000002">
    <property type="entry name" value="Leucine--tRNA ligase"/>
    <property type="match status" value="1"/>
</dbReference>